<evidence type="ECO:0000313" key="2">
    <source>
        <dbReference type="Proteomes" id="UP000887540"/>
    </source>
</evidence>
<keyword evidence="1" id="KW-0472">Membrane</keyword>
<keyword evidence="1" id="KW-0812">Transmembrane</keyword>
<dbReference type="WBParaSite" id="ACRNAN_scaffold5058.g12512.t1">
    <property type="protein sequence ID" value="ACRNAN_scaffold5058.g12512.t1"/>
    <property type="gene ID" value="ACRNAN_scaffold5058.g12512"/>
</dbReference>
<name>A0A914E2V6_9BILA</name>
<dbReference type="AlphaFoldDB" id="A0A914E2V6"/>
<evidence type="ECO:0000313" key="3">
    <source>
        <dbReference type="WBParaSite" id="ACRNAN_scaffold5058.g12512.t1"/>
    </source>
</evidence>
<dbReference type="Proteomes" id="UP000887540">
    <property type="component" value="Unplaced"/>
</dbReference>
<protein>
    <submittedName>
        <fullName evidence="3">Uncharacterized protein</fullName>
    </submittedName>
</protein>
<keyword evidence="1" id="KW-1133">Transmembrane helix</keyword>
<feature type="transmembrane region" description="Helical" evidence="1">
    <location>
        <begin position="6"/>
        <end position="28"/>
    </location>
</feature>
<evidence type="ECO:0000256" key="1">
    <source>
        <dbReference type="SAM" id="Phobius"/>
    </source>
</evidence>
<keyword evidence="2" id="KW-1185">Reference proteome</keyword>
<proteinExistence type="predicted"/>
<reference evidence="3" key="1">
    <citation type="submission" date="2022-11" db="UniProtKB">
        <authorList>
            <consortium name="WormBaseParasite"/>
        </authorList>
    </citation>
    <scope>IDENTIFICATION</scope>
</reference>
<accession>A0A914E2V6</accession>
<organism evidence="2 3">
    <name type="scientific">Acrobeloides nanus</name>
    <dbReference type="NCBI Taxonomy" id="290746"/>
    <lineage>
        <taxon>Eukaryota</taxon>
        <taxon>Metazoa</taxon>
        <taxon>Ecdysozoa</taxon>
        <taxon>Nematoda</taxon>
        <taxon>Chromadorea</taxon>
        <taxon>Rhabditida</taxon>
        <taxon>Tylenchina</taxon>
        <taxon>Cephalobomorpha</taxon>
        <taxon>Cephaloboidea</taxon>
        <taxon>Cephalobidae</taxon>
        <taxon>Acrobeloides</taxon>
    </lineage>
</organism>
<sequence length="75" mass="8672">MYVIWNHTSWIICFALIPILIVLIIVLVSLRRRANLRNDERIGHTVYTIPRSSITSNYPVTIPSTSINMDQGKYI</sequence>